<feature type="region of interest" description="Disordered" evidence="1">
    <location>
        <begin position="401"/>
        <end position="444"/>
    </location>
</feature>
<evidence type="ECO:0000256" key="1">
    <source>
        <dbReference type="SAM" id="MobiDB-lite"/>
    </source>
</evidence>
<feature type="region of interest" description="Disordered" evidence="1">
    <location>
        <begin position="335"/>
        <end position="355"/>
    </location>
</feature>
<feature type="compositionally biased region" description="Low complexity" evidence="1">
    <location>
        <begin position="335"/>
        <end position="347"/>
    </location>
</feature>
<accession>A0A010SB65</accession>
<feature type="region of interest" description="Disordered" evidence="1">
    <location>
        <begin position="161"/>
        <end position="180"/>
    </location>
</feature>
<evidence type="ECO:0000313" key="3">
    <source>
        <dbReference type="EMBL" id="EXF81963.1"/>
    </source>
</evidence>
<keyword evidence="2" id="KW-0732">Signal</keyword>
<dbReference type="EMBL" id="JARH01000344">
    <property type="protein sequence ID" value="EXF81963.1"/>
    <property type="molecule type" value="Genomic_DNA"/>
</dbReference>
<proteinExistence type="predicted"/>
<evidence type="ECO:0000313" key="4">
    <source>
        <dbReference type="Proteomes" id="UP000020467"/>
    </source>
</evidence>
<feature type="compositionally biased region" description="Polar residues" evidence="1">
    <location>
        <begin position="409"/>
        <end position="434"/>
    </location>
</feature>
<comment type="caution">
    <text evidence="3">The sequence shown here is derived from an EMBL/GenBank/DDBJ whole genome shotgun (WGS) entry which is preliminary data.</text>
</comment>
<reference evidence="3 4" key="1">
    <citation type="submission" date="2014-02" db="EMBL/GenBank/DDBJ databases">
        <title>The genome sequence of Colletotrichum fioriniae PJ7.</title>
        <authorList>
            <person name="Baroncelli R."/>
            <person name="Thon M.R."/>
        </authorList>
    </citation>
    <scope>NUCLEOTIDE SEQUENCE [LARGE SCALE GENOMIC DNA]</scope>
    <source>
        <strain evidence="3 4">PJ7</strain>
    </source>
</reference>
<dbReference type="HOGENOM" id="CLU_497824_0_0_1"/>
<dbReference type="AlphaFoldDB" id="A0A010SB65"/>
<dbReference type="eggNOG" id="ENOG502T44M">
    <property type="taxonomic scope" value="Eukaryota"/>
</dbReference>
<evidence type="ECO:0000256" key="2">
    <source>
        <dbReference type="SAM" id="SignalP"/>
    </source>
</evidence>
<sequence>MAPIALHFALLGLGASLVNAIPPNANNYLIPHPPATVTVTVTACGSQCASTVTFTETLTVTPPYIHICEPSTTSIPGSLSSTFLSSSILPPTATSPGYTNSSTSVGSSTSSEVTGAVSSWTPTTRVPVSSQLPSAGTPSSSLTWTVNATSTLSLSSSYSHGAGTAGTSVTTGSSSSLWTNSTRTRVTHTVTKTIRTTDTGSSTSSKVTTQSIPSIPTISIPPLPSFSTRSESSIAPPISYSLTTLTTTSVFNTTVSSQHPGASTLSLSTSYTTKRTTVVVTLTKTVPLSTGTAYSSTIRGTGVSSGVPSVSSPTSIRLSTSLSYPTTTALSLSNTSLTSLGSSTPSTAYKEPCTTHEESTSASVSSYHSPTFTSSLGFTVSSALPTLVTPTGTAALSSVSGGYDYPPSSKESAVSPGTTVGSAKPTLVSSSTSDIPGGYDTQYPAPTSSLGTTVSSALPTLISPTASSIPGGYDYPPTPSSKASEETTSTKYLGTTVASARPSLVSPSISEVSPTPTTFETRKSDEYTSASTIYGGYEFGRRRALRM</sequence>
<keyword evidence="4" id="KW-1185">Reference proteome</keyword>
<organism evidence="3 4">
    <name type="scientific">Colletotrichum fioriniae PJ7</name>
    <dbReference type="NCBI Taxonomy" id="1445577"/>
    <lineage>
        <taxon>Eukaryota</taxon>
        <taxon>Fungi</taxon>
        <taxon>Dikarya</taxon>
        <taxon>Ascomycota</taxon>
        <taxon>Pezizomycotina</taxon>
        <taxon>Sordariomycetes</taxon>
        <taxon>Hypocreomycetidae</taxon>
        <taxon>Glomerellales</taxon>
        <taxon>Glomerellaceae</taxon>
        <taxon>Colletotrichum</taxon>
        <taxon>Colletotrichum acutatum species complex</taxon>
    </lineage>
</organism>
<dbReference type="Proteomes" id="UP000020467">
    <property type="component" value="Unassembled WGS sequence"/>
</dbReference>
<gene>
    <name evidence="3" type="ORF">CFIO01_02671</name>
</gene>
<feature type="chain" id="PRO_5001457815" evidence="2">
    <location>
        <begin position="21"/>
        <end position="547"/>
    </location>
</feature>
<feature type="signal peptide" evidence="2">
    <location>
        <begin position="1"/>
        <end position="20"/>
    </location>
</feature>
<feature type="region of interest" description="Disordered" evidence="1">
    <location>
        <begin position="466"/>
        <end position="486"/>
    </location>
</feature>
<protein>
    <submittedName>
        <fullName evidence="3">Uncharacterized protein</fullName>
    </submittedName>
</protein>
<name>A0A010SB65_9PEZI</name>
<dbReference type="KEGG" id="cfj:CFIO01_02671"/>
<dbReference type="OrthoDB" id="4850646at2759"/>